<dbReference type="InterPro" id="IPR043504">
    <property type="entry name" value="Peptidase_S1_PA_chymotrypsin"/>
</dbReference>
<evidence type="ECO:0000259" key="5">
    <source>
        <dbReference type="PROSITE" id="PS50240"/>
    </source>
</evidence>
<feature type="domain" description="Peptidase S1" evidence="5">
    <location>
        <begin position="33"/>
        <end position="313"/>
    </location>
</feature>
<dbReference type="InterPro" id="IPR050430">
    <property type="entry name" value="Peptidase_S1"/>
</dbReference>
<evidence type="ECO:0000256" key="1">
    <source>
        <dbReference type="ARBA" id="ARBA00007664"/>
    </source>
</evidence>
<comment type="similarity">
    <text evidence="1">Belongs to the peptidase S1 family.</text>
</comment>
<dbReference type="InterPro" id="IPR001314">
    <property type="entry name" value="Peptidase_S1A"/>
</dbReference>
<dbReference type="InterPro" id="IPR001254">
    <property type="entry name" value="Trypsin_dom"/>
</dbReference>
<evidence type="ECO:0000313" key="7">
    <source>
        <dbReference type="Proteomes" id="UP000229757"/>
    </source>
</evidence>
<keyword evidence="3" id="KW-0720">Serine protease</keyword>
<keyword evidence="3" id="KW-0378">Hydrolase</keyword>
<keyword evidence="3" id="KW-0645">Protease</keyword>
<dbReference type="OrthoDB" id="9813836at2"/>
<dbReference type="InterPro" id="IPR033116">
    <property type="entry name" value="TRYPSIN_SER"/>
</dbReference>
<organism evidence="6 7">
    <name type="scientific">Reinekea forsetii</name>
    <dbReference type="NCBI Taxonomy" id="1336806"/>
    <lineage>
        <taxon>Bacteria</taxon>
        <taxon>Pseudomonadati</taxon>
        <taxon>Pseudomonadota</taxon>
        <taxon>Gammaproteobacteria</taxon>
        <taxon>Oceanospirillales</taxon>
        <taxon>Saccharospirillaceae</taxon>
        <taxon>Reinekea</taxon>
    </lineage>
</organism>
<name>A0A2K8KZE8_9GAMM</name>
<keyword evidence="2" id="KW-1015">Disulfide bond</keyword>
<dbReference type="RefSeq" id="WP_100257979.1">
    <property type="nucleotide sequence ID" value="NZ_CP011797.1"/>
</dbReference>
<dbReference type="PROSITE" id="PS00135">
    <property type="entry name" value="TRYPSIN_SER"/>
    <property type="match status" value="1"/>
</dbReference>
<proteinExistence type="inferred from homology"/>
<keyword evidence="4" id="KW-0732">Signal</keyword>
<dbReference type="GO" id="GO:0004252">
    <property type="term" value="F:serine-type endopeptidase activity"/>
    <property type="evidence" value="ECO:0007669"/>
    <property type="project" value="InterPro"/>
</dbReference>
<dbReference type="PROSITE" id="PS50240">
    <property type="entry name" value="TRYPSIN_DOM"/>
    <property type="match status" value="1"/>
</dbReference>
<dbReference type="SMART" id="SM00020">
    <property type="entry name" value="Tryp_SPc"/>
    <property type="match status" value="1"/>
</dbReference>
<dbReference type="GO" id="GO:0006508">
    <property type="term" value="P:proteolysis"/>
    <property type="evidence" value="ECO:0007669"/>
    <property type="project" value="UniProtKB-KW"/>
</dbReference>
<accession>A0A2K8KZE8</accession>
<dbReference type="PROSITE" id="PS00134">
    <property type="entry name" value="TRYPSIN_HIS"/>
    <property type="match status" value="1"/>
</dbReference>
<dbReference type="PANTHER" id="PTHR24276">
    <property type="entry name" value="POLYSERASE-RELATED"/>
    <property type="match status" value="1"/>
</dbReference>
<protein>
    <submittedName>
        <fullName evidence="6">Trypsin / peptidase S1A family</fullName>
    </submittedName>
</protein>
<dbReference type="InterPro" id="IPR018114">
    <property type="entry name" value="TRYPSIN_HIS"/>
</dbReference>
<dbReference type="AlphaFoldDB" id="A0A2K8KZE8"/>
<dbReference type="Gene3D" id="2.40.10.10">
    <property type="entry name" value="Trypsin-like serine proteases"/>
    <property type="match status" value="1"/>
</dbReference>
<reference evidence="6 7" key="1">
    <citation type="journal article" date="2017" name="Environ. Microbiol.">
        <title>Genomic and physiological analyses of 'Reinekea forsetii' reveal a versatile opportunistic lifestyle during spring algae blooms.</title>
        <authorList>
            <person name="Avci B."/>
            <person name="Hahnke R.L."/>
            <person name="Chafee M."/>
            <person name="Fischer T."/>
            <person name="Gruber-Vodicka H."/>
            <person name="Tegetmeyer H.E."/>
            <person name="Harder J."/>
            <person name="Fuchs B.M."/>
            <person name="Amann R.I."/>
            <person name="Teeling H."/>
        </authorList>
    </citation>
    <scope>NUCLEOTIDE SEQUENCE [LARGE SCALE GENOMIC DNA]</scope>
    <source>
        <strain evidence="6 7">Hel1_31_D35</strain>
    </source>
</reference>
<dbReference type="PANTHER" id="PTHR24276:SF98">
    <property type="entry name" value="FI18310P1-RELATED"/>
    <property type="match status" value="1"/>
</dbReference>
<evidence type="ECO:0000256" key="2">
    <source>
        <dbReference type="ARBA" id="ARBA00023157"/>
    </source>
</evidence>
<keyword evidence="7" id="KW-1185">Reference proteome</keyword>
<evidence type="ECO:0000256" key="4">
    <source>
        <dbReference type="SAM" id="SignalP"/>
    </source>
</evidence>
<dbReference type="SUPFAM" id="SSF50494">
    <property type="entry name" value="Trypsin-like serine proteases"/>
    <property type="match status" value="1"/>
</dbReference>
<dbReference type="Pfam" id="PF00089">
    <property type="entry name" value="Trypsin"/>
    <property type="match status" value="2"/>
</dbReference>
<dbReference type="EMBL" id="CP011797">
    <property type="protein sequence ID" value="ATX77746.1"/>
    <property type="molecule type" value="Genomic_DNA"/>
</dbReference>
<dbReference type="PRINTS" id="PR00722">
    <property type="entry name" value="CHYMOTRYPSIN"/>
</dbReference>
<dbReference type="Proteomes" id="UP000229757">
    <property type="component" value="Chromosome"/>
</dbReference>
<evidence type="ECO:0000313" key="6">
    <source>
        <dbReference type="EMBL" id="ATX77746.1"/>
    </source>
</evidence>
<dbReference type="KEGG" id="rfo:REIFOR_02622"/>
<sequence>MRLFTLQCAMLLVLTCTFANAEIRSTEAPQSRIINGQAAGSGSDSFVTLMTKYEWAPGEFHWNPICGGSYLGAGTVVTAAHCLKGLEVDDFMLLVGDNSALMQYEYCFDELGAADYGCVTRASKEECVAGYHYTGWVAFSGDDSQLLRAASTIIHEGYSARQYTNDIALIQLTTSPTNSAINLPQSTDEFASLAAGSDEYSVRVLGHGDTLSDTLDSFEGSPALLEVNITPRSDAVCQQAEPAFNSATMVCAGDPSRDSCQGDSGGPLFNPLTNTLLGVVSFGPLHCGSSVAGNYGVYSDVFALKEWINDEMIEIRSANVAVPRNLAPQDRTPFYAPRGSTQRVALTNSCEVTVATVAEDGTINRLGGSLSLWLLLASTGLLWRKRR</sequence>
<evidence type="ECO:0000256" key="3">
    <source>
        <dbReference type="RuleBase" id="RU363034"/>
    </source>
</evidence>
<dbReference type="CDD" id="cd00190">
    <property type="entry name" value="Tryp_SPc"/>
    <property type="match status" value="1"/>
</dbReference>
<feature type="chain" id="PRO_5015004732" evidence="4">
    <location>
        <begin position="22"/>
        <end position="387"/>
    </location>
</feature>
<feature type="signal peptide" evidence="4">
    <location>
        <begin position="1"/>
        <end position="21"/>
    </location>
</feature>
<dbReference type="InterPro" id="IPR009003">
    <property type="entry name" value="Peptidase_S1_PA"/>
</dbReference>
<gene>
    <name evidence="6" type="ORF">REIFOR_02622</name>
</gene>